<organism evidence="1 2">
    <name type="scientific">Cyberlindnera jadinii (strain ATCC 18201 / CBS 1600 / BCRC 20928 / JCM 3617 / NBRC 0987 / NRRL Y-1542)</name>
    <name type="common">Torula yeast</name>
    <name type="synonym">Candida utilis</name>
    <dbReference type="NCBI Taxonomy" id="983966"/>
    <lineage>
        <taxon>Eukaryota</taxon>
        <taxon>Fungi</taxon>
        <taxon>Dikarya</taxon>
        <taxon>Ascomycota</taxon>
        <taxon>Saccharomycotina</taxon>
        <taxon>Saccharomycetes</taxon>
        <taxon>Phaffomycetales</taxon>
        <taxon>Phaffomycetaceae</taxon>
        <taxon>Cyberlindnera</taxon>
    </lineage>
</organism>
<evidence type="ECO:0000313" key="1">
    <source>
        <dbReference type="EMBL" id="CEP24818.1"/>
    </source>
</evidence>
<sequence>MSRVLNLNTYIHHLPANPKIICTRLDHFCANAVTELRRTATLLVDENGFCAIPQSSHAITILGSHRRPGHIYGHGNDP</sequence>
<gene>
    <name evidence="1" type="ORF">BN1211_5742</name>
</gene>
<dbReference type="Proteomes" id="UP000038830">
    <property type="component" value="Unassembled WGS sequence"/>
</dbReference>
<evidence type="ECO:0000313" key="2">
    <source>
        <dbReference type="Proteomes" id="UP000038830"/>
    </source>
</evidence>
<proteinExistence type="predicted"/>
<dbReference type="AlphaFoldDB" id="A0A0H5C960"/>
<reference evidence="2" key="1">
    <citation type="journal article" date="2015" name="J. Biotechnol.">
        <title>The structure of the Cyberlindnera jadinii genome and its relation to Candida utilis analyzed by the occurrence of single nucleotide polymorphisms.</title>
        <authorList>
            <person name="Rupp O."/>
            <person name="Brinkrolf K."/>
            <person name="Buerth C."/>
            <person name="Kunigo M."/>
            <person name="Schneider J."/>
            <person name="Jaenicke S."/>
            <person name="Goesmann A."/>
            <person name="Puehler A."/>
            <person name="Jaeger K.-E."/>
            <person name="Ernst J.F."/>
        </authorList>
    </citation>
    <scope>NUCLEOTIDE SEQUENCE [LARGE SCALE GENOMIC DNA]</scope>
    <source>
        <strain evidence="2">ATCC 18201 / CBS 1600 / BCRC 20928 / JCM 3617 / NBRC 0987 / NRRL Y-1542</strain>
    </source>
</reference>
<protein>
    <submittedName>
        <fullName evidence="1">Uncharacterized protein</fullName>
    </submittedName>
</protein>
<dbReference type="EMBL" id="CDQK01000007">
    <property type="protein sequence ID" value="CEP24818.1"/>
    <property type="molecule type" value="Genomic_DNA"/>
</dbReference>
<accession>A0A0H5C960</accession>
<name>A0A0H5C960_CYBJN</name>